<organism evidence="4 5">
    <name type="scientific">Stemphylium lycopersici</name>
    <name type="common">Tomato gray leaf spot disease fungus</name>
    <name type="synonym">Thyrospora lycopersici</name>
    <dbReference type="NCBI Taxonomy" id="183478"/>
    <lineage>
        <taxon>Eukaryota</taxon>
        <taxon>Fungi</taxon>
        <taxon>Dikarya</taxon>
        <taxon>Ascomycota</taxon>
        <taxon>Pezizomycotina</taxon>
        <taxon>Dothideomycetes</taxon>
        <taxon>Pleosporomycetidae</taxon>
        <taxon>Pleosporales</taxon>
        <taxon>Pleosporineae</taxon>
        <taxon>Pleosporaceae</taxon>
        <taxon>Stemphylium</taxon>
    </lineage>
</organism>
<proteinExistence type="predicted"/>
<accession>A0A364MXF4</accession>
<feature type="chain" id="PRO_5016876595" evidence="3">
    <location>
        <begin position="26"/>
        <end position="1147"/>
    </location>
</feature>
<feature type="signal peptide" evidence="3">
    <location>
        <begin position="1"/>
        <end position="25"/>
    </location>
</feature>
<feature type="region of interest" description="Disordered" evidence="1">
    <location>
        <begin position="1119"/>
        <end position="1147"/>
    </location>
</feature>
<feature type="region of interest" description="Disordered" evidence="1">
    <location>
        <begin position="225"/>
        <end position="287"/>
    </location>
</feature>
<feature type="region of interest" description="Disordered" evidence="1">
    <location>
        <begin position="494"/>
        <end position="520"/>
    </location>
</feature>
<dbReference type="STRING" id="183478.A0A364MXF4"/>
<gene>
    <name evidence="4" type="ORF">DDE83_007057</name>
</gene>
<keyword evidence="3" id="KW-0732">Signal</keyword>
<reference evidence="5" key="1">
    <citation type="submission" date="2018-05" db="EMBL/GenBank/DDBJ databases">
        <title>Draft genome sequence of Stemphylium lycopersici strain CIDEFI 213.</title>
        <authorList>
            <person name="Medina R."/>
            <person name="Franco M.E.E."/>
            <person name="Lucentini C.G."/>
            <person name="Saparrat M.C.N."/>
            <person name="Balatti P.A."/>
        </authorList>
    </citation>
    <scope>NUCLEOTIDE SEQUENCE [LARGE SCALE GENOMIC DNA]</scope>
    <source>
        <strain evidence="5">CIDEFI 213</strain>
    </source>
</reference>
<dbReference type="AlphaFoldDB" id="A0A364MXF4"/>
<evidence type="ECO:0000256" key="3">
    <source>
        <dbReference type="SAM" id="SignalP"/>
    </source>
</evidence>
<feature type="region of interest" description="Disordered" evidence="1">
    <location>
        <begin position="923"/>
        <end position="953"/>
    </location>
</feature>
<keyword evidence="2" id="KW-1133">Transmembrane helix</keyword>
<evidence type="ECO:0000256" key="2">
    <source>
        <dbReference type="SAM" id="Phobius"/>
    </source>
</evidence>
<comment type="caution">
    <text evidence="4">The sequence shown here is derived from an EMBL/GenBank/DDBJ whole genome shotgun (WGS) entry which is preliminary data.</text>
</comment>
<feature type="transmembrane region" description="Helical" evidence="2">
    <location>
        <begin position="201"/>
        <end position="223"/>
    </location>
</feature>
<evidence type="ECO:0000313" key="5">
    <source>
        <dbReference type="Proteomes" id="UP000249619"/>
    </source>
</evidence>
<keyword evidence="5" id="KW-1185">Reference proteome</keyword>
<keyword evidence="2" id="KW-0812">Transmembrane</keyword>
<feature type="compositionally biased region" description="Basic residues" evidence="1">
    <location>
        <begin position="1122"/>
        <end position="1138"/>
    </location>
</feature>
<evidence type="ECO:0000313" key="4">
    <source>
        <dbReference type="EMBL" id="RAR06252.1"/>
    </source>
</evidence>
<name>A0A364MXF4_STELY</name>
<keyword evidence="2" id="KW-0472">Membrane</keyword>
<protein>
    <submittedName>
        <fullName evidence="4">Uncharacterized protein</fullName>
    </submittedName>
</protein>
<evidence type="ECO:0000256" key="1">
    <source>
        <dbReference type="SAM" id="MobiDB-lite"/>
    </source>
</evidence>
<dbReference type="EMBL" id="QGDH01000119">
    <property type="protein sequence ID" value="RAR06252.1"/>
    <property type="molecule type" value="Genomic_DNA"/>
</dbReference>
<dbReference type="Proteomes" id="UP000249619">
    <property type="component" value="Unassembled WGS sequence"/>
</dbReference>
<sequence>MARAGARQLWPVEHLLVLFCQALLAHPVRHPHPYAPRLYLSLKSNATSPTHTSINTDAMNFIRSKRASSHYPIEDDRPAKRISTPAGQRLSIILENNKRSKSPASNAKINVTTESTFCNDPSHQHVGPVQHGHKSEKKAGGILSALTGGILSTPRESSEEHMHNGSNLSVSVWSDREDEKFGHIRQRRRRRGIFAWGWKKIALVAAIIIILIVALAVGLAVGLKKDSSSSSENSGDSRSGGSESNTSNDNNNSNNNNNNNSNNENNDSNSPTATGGSSSQTSAVASSVPSNFPVGTYSLVVFLDTVTPECTADTDTWTCAPNTNYYDDPQKALTILNWEISGSSGSYRISSGGHDDTFDTTFQNENLELLDQGEDTERYRFQISRSKTVNVTGTLGGDEGDFECDYGATNMQGYLYTKMQRTYPDQTIAVGDVPNPEWPFAVRIEQAVAGGQASPSLESVLRPTASTVLPSLLSSQASLVLTMSSFLSNIWPWTPPAPSTQKRKRGRMSNVRSTEKRRRTLYSPSEYQNAAYGGSTLTLIHSDEDMEIPGTRYTPEAMRTAADPRSRANQLEEGAKKLQGKNVHLAAEPCCMSATPDPEERSGTPPHIRWASEPYEHINLNNSNSKGPPPPSQLELWAEYTPKNWHTLSAAQKWTAKPNLRAREVGSAIGIRHELQEPEHSFRDTEIRDGIWKVQDRMQMFAITFFPDGGRNDVDGDAQLPASFYEQLSPETVQIIDCVASAGPAGVRGWHEMFTNPQKRRTLVCVIIGNVLVEQVFRHRFFGGDEGQIGVLAEIEREMKDEEGFTRTIAYAARIHGFLTHTTTDGNGTDTSTYMLPPNFNAHINTVTAALITHLDPLLTLSHPNPTPAPSALFTPLHTLTVRAALLSLHMHLDPHTVYHFAPAFKEQAYTRPTMDVSNARQMAQQNPLASPDTLTPGERSRRAALGAEEQRRARRHVPLTQISIMNGLVAYRPGGWEAPARCSQRGKAERAELLYEDQTTVDTGLRTKVLVPAWVFCRWGRAYGDTCSLSDAEAKKVHGDKWDGGFVGLTSVPGVFDWRGKKRDGTGKGKAVDGDMDVVPAEVVAPAEEEDWGTLHLDFNLPGAAALEMGERGLFEGVGKAKTKGKAKGRRGKKKAGARADSDPDR</sequence>